<evidence type="ECO:0000313" key="1">
    <source>
        <dbReference type="EMBL" id="DAF60523.1"/>
    </source>
</evidence>
<name>A0A8S5TBW6_9CAUD</name>
<proteinExistence type="predicted"/>
<organism evidence="1">
    <name type="scientific">Myoviridae sp. ctiX384</name>
    <dbReference type="NCBI Taxonomy" id="2827702"/>
    <lineage>
        <taxon>Viruses</taxon>
        <taxon>Duplodnaviria</taxon>
        <taxon>Heunggongvirae</taxon>
        <taxon>Uroviricota</taxon>
        <taxon>Caudoviricetes</taxon>
    </lineage>
</organism>
<dbReference type="Gene3D" id="1.10.10.60">
    <property type="entry name" value="Homeodomain-like"/>
    <property type="match status" value="1"/>
</dbReference>
<dbReference type="EMBL" id="BK032790">
    <property type="protein sequence ID" value="DAF60523.1"/>
    <property type="molecule type" value="Genomic_DNA"/>
</dbReference>
<protein>
    <submittedName>
        <fullName evidence="1">Terminase small subunit</fullName>
    </submittedName>
</protein>
<accession>A0A8S5TBW6</accession>
<reference evidence="1" key="1">
    <citation type="journal article" date="2021" name="Proc. Natl. Acad. Sci. U.S.A.">
        <title>A Catalog of Tens of Thousands of Viruses from Human Metagenomes Reveals Hidden Associations with Chronic Diseases.</title>
        <authorList>
            <person name="Tisza M.J."/>
            <person name="Buck C.B."/>
        </authorList>
    </citation>
    <scope>NUCLEOTIDE SEQUENCE</scope>
    <source>
        <strain evidence="1">CtiX384</strain>
    </source>
</reference>
<sequence>MSKYSTSKLAEIEEWISEHGLIEYGGAKLKDFCKEMGINDKTYRNWLKKDDFKETIKRGREVFKTNLTHDLAASLAMVAKGYEREETETEYKPNATNPNLPHITKMKKKKVYFQPNVGAAIFLLTNLDPEHYQQRQRIDNVLKKDDKDMTLDEINAEIERLEKLDKQEET</sequence>